<reference evidence="2 3" key="1">
    <citation type="submission" date="2014-04" db="EMBL/GenBank/DDBJ databases">
        <authorList>
            <consortium name="DOE Joint Genome Institute"/>
            <person name="Kuo A."/>
            <person name="Kohler A."/>
            <person name="Costa M.D."/>
            <person name="Nagy L.G."/>
            <person name="Floudas D."/>
            <person name="Copeland A."/>
            <person name="Barry K.W."/>
            <person name="Cichocki N."/>
            <person name="Veneault-Fourrey C."/>
            <person name="LaButti K."/>
            <person name="Lindquist E.A."/>
            <person name="Lipzen A."/>
            <person name="Lundell T."/>
            <person name="Morin E."/>
            <person name="Murat C."/>
            <person name="Sun H."/>
            <person name="Tunlid A."/>
            <person name="Henrissat B."/>
            <person name="Grigoriev I.V."/>
            <person name="Hibbett D.S."/>
            <person name="Martin F."/>
            <person name="Nordberg H.P."/>
            <person name="Cantor M.N."/>
            <person name="Hua S.X."/>
        </authorList>
    </citation>
    <scope>NUCLEOTIDE SEQUENCE [LARGE SCALE GENOMIC DNA]</scope>
    <source>
        <strain evidence="2 3">Marx 270</strain>
    </source>
</reference>
<dbReference type="InParanoid" id="A0A0C3PK29"/>
<evidence type="ECO:0000313" key="3">
    <source>
        <dbReference type="Proteomes" id="UP000054217"/>
    </source>
</evidence>
<gene>
    <name evidence="2" type="ORF">M404DRAFT_17447</name>
</gene>
<accession>A0A0C3PK29</accession>
<dbReference type="SUPFAM" id="SSF52047">
    <property type="entry name" value="RNI-like"/>
    <property type="match status" value="1"/>
</dbReference>
<name>A0A0C3PK29_PISTI</name>
<dbReference type="OrthoDB" id="10401839at2759"/>
<protein>
    <recommendedName>
        <fullName evidence="4">F-box domain-containing protein</fullName>
    </recommendedName>
</protein>
<proteinExistence type="predicted"/>
<reference evidence="3" key="2">
    <citation type="submission" date="2015-01" db="EMBL/GenBank/DDBJ databases">
        <title>Evolutionary Origins and Diversification of the Mycorrhizal Mutualists.</title>
        <authorList>
            <consortium name="DOE Joint Genome Institute"/>
            <consortium name="Mycorrhizal Genomics Consortium"/>
            <person name="Kohler A."/>
            <person name="Kuo A."/>
            <person name="Nagy L.G."/>
            <person name="Floudas D."/>
            <person name="Copeland A."/>
            <person name="Barry K.W."/>
            <person name="Cichocki N."/>
            <person name="Veneault-Fourrey C."/>
            <person name="LaButti K."/>
            <person name="Lindquist E.A."/>
            <person name="Lipzen A."/>
            <person name="Lundell T."/>
            <person name="Morin E."/>
            <person name="Murat C."/>
            <person name="Riley R."/>
            <person name="Ohm R."/>
            <person name="Sun H."/>
            <person name="Tunlid A."/>
            <person name="Henrissat B."/>
            <person name="Grigoriev I.V."/>
            <person name="Hibbett D.S."/>
            <person name="Martin F."/>
        </authorList>
    </citation>
    <scope>NUCLEOTIDE SEQUENCE [LARGE SCALE GENOMIC DNA]</scope>
    <source>
        <strain evidence="3">Marx 270</strain>
    </source>
</reference>
<dbReference type="HOGENOM" id="CLU_1120518_0_0_1"/>
<dbReference type="AlphaFoldDB" id="A0A0C3PK29"/>
<evidence type="ECO:0000256" key="1">
    <source>
        <dbReference type="SAM" id="SignalP"/>
    </source>
</evidence>
<evidence type="ECO:0000313" key="2">
    <source>
        <dbReference type="EMBL" id="KIO14555.1"/>
    </source>
</evidence>
<organism evidence="2 3">
    <name type="scientific">Pisolithus tinctorius Marx 270</name>
    <dbReference type="NCBI Taxonomy" id="870435"/>
    <lineage>
        <taxon>Eukaryota</taxon>
        <taxon>Fungi</taxon>
        <taxon>Dikarya</taxon>
        <taxon>Basidiomycota</taxon>
        <taxon>Agaricomycotina</taxon>
        <taxon>Agaricomycetes</taxon>
        <taxon>Agaricomycetidae</taxon>
        <taxon>Boletales</taxon>
        <taxon>Sclerodermatineae</taxon>
        <taxon>Pisolithaceae</taxon>
        <taxon>Pisolithus</taxon>
    </lineage>
</organism>
<dbReference type="PROSITE" id="PS51257">
    <property type="entry name" value="PROKAR_LIPOPROTEIN"/>
    <property type="match status" value="1"/>
</dbReference>
<feature type="chain" id="PRO_5002168176" description="F-box domain-containing protein" evidence="1">
    <location>
        <begin position="22"/>
        <end position="248"/>
    </location>
</feature>
<dbReference type="Proteomes" id="UP000054217">
    <property type="component" value="Unassembled WGS sequence"/>
</dbReference>
<dbReference type="EMBL" id="KN831944">
    <property type="protein sequence ID" value="KIO14555.1"/>
    <property type="molecule type" value="Genomic_DNA"/>
</dbReference>
<sequence>MSTRHRHMLLVFSGRFSKVLSQPLGLVISCGCRRRNLVIRINVKNSEDSAIGKVRDLMCVTIYTKQKPDYPSLLDPQHVHMLEHLGLGEDIRLDDFSAAANLKSLRLRCSQLGERLLLLIMSLRTLTTLPISWNAVLFSDSVHSSFLEPLSVVLKDPRAIMIPRLGHFKWSPLEFSACWSTIFADLEGKFPNVRHFCLRYSQNFVDYASTKDAAAIYAAFPGTHLEHVSFGNFGCQDPDNNLVEWLRA</sequence>
<keyword evidence="1" id="KW-0732">Signal</keyword>
<feature type="signal peptide" evidence="1">
    <location>
        <begin position="1"/>
        <end position="21"/>
    </location>
</feature>
<keyword evidence="3" id="KW-1185">Reference proteome</keyword>
<evidence type="ECO:0008006" key="4">
    <source>
        <dbReference type="Google" id="ProtNLM"/>
    </source>
</evidence>
<dbReference type="STRING" id="870435.A0A0C3PK29"/>